<organism evidence="2 3">
    <name type="scientific">Liparis tanakae</name>
    <name type="common">Tanaka's snailfish</name>
    <dbReference type="NCBI Taxonomy" id="230148"/>
    <lineage>
        <taxon>Eukaryota</taxon>
        <taxon>Metazoa</taxon>
        <taxon>Chordata</taxon>
        <taxon>Craniata</taxon>
        <taxon>Vertebrata</taxon>
        <taxon>Euteleostomi</taxon>
        <taxon>Actinopterygii</taxon>
        <taxon>Neopterygii</taxon>
        <taxon>Teleostei</taxon>
        <taxon>Neoteleostei</taxon>
        <taxon>Acanthomorphata</taxon>
        <taxon>Eupercaria</taxon>
        <taxon>Perciformes</taxon>
        <taxon>Cottioidei</taxon>
        <taxon>Cottales</taxon>
        <taxon>Liparidae</taxon>
        <taxon>Liparis</taxon>
    </lineage>
</organism>
<gene>
    <name evidence="2" type="ORF">EYF80_022646</name>
</gene>
<keyword evidence="3" id="KW-1185">Reference proteome</keyword>
<proteinExistence type="predicted"/>
<sequence>MSADLGFEVTCKPIEKPSIKKKNNNKTTISCWRRAEQEKAPCGAGLVRVRRDVSKLGVVMFPELNTARGFKENENTSVMEVMVIVQHYGKNTRPIPSSVEESVSAGRERRQTSDQDESPNSSGHRCQTQGRRAEFGPATLFHREGVSFTLQAPAKIPKKTSKLRVARLELRMQNAATYQICCAL</sequence>
<comment type="caution">
    <text evidence="2">The sequence shown here is derived from an EMBL/GenBank/DDBJ whole genome shotgun (WGS) entry which is preliminary data.</text>
</comment>
<feature type="compositionally biased region" description="Polar residues" evidence="1">
    <location>
        <begin position="118"/>
        <end position="130"/>
    </location>
</feature>
<accession>A0A4Z2HMP0</accession>
<reference evidence="2 3" key="1">
    <citation type="submission" date="2019-03" db="EMBL/GenBank/DDBJ databases">
        <title>First draft genome of Liparis tanakae, snailfish: a comprehensive survey of snailfish specific genes.</title>
        <authorList>
            <person name="Kim W."/>
            <person name="Song I."/>
            <person name="Jeong J.-H."/>
            <person name="Kim D."/>
            <person name="Kim S."/>
            <person name="Ryu S."/>
            <person name="Song J.Y."/>
            <person name="Lee S.K."/>
        </authorList>
    </citation>
    <scope>NUCLEOTIDE SEQUENCE [LARGE SCALE GENOMIC DNA]</scope>
    <source>
        <tissue evidence="2">Muscle</tissue>
    </source>
</reference>
<feature type="region of interest" description="Disordered" evidence="1">
    <location>
        <begin position="93"/>
        <end position="131"/>
    </location>
</feature>
<evidence type="ECO:0000256" key="1">
    <source>
        <dbReference type="SAM" id="MobiDB-lite"/>
    </source>
</evidence>
<evidence type="ECO:0000313" key="3">
    <source>
        <dbReference type="Proteomes" id="UP000314294"/>
    </source>
</evidence>
<protein>
    <submittedName>
        <fullName evidence="2">Uncharacterized protein</fullName>
    </submittedName>
</protein>
<dbReference type="EMBL" id="SRLO01000209">
    <property type="protein sequence ID" value="TNN67116.1"/>
    <property type="molecule type" value="Genomic_DNA"/>
</dbReference>
<name>A0A4Z2HMP0_9TELE</name>
<evidence type="ECO:0000313" key="2">
    <source>
        <dbReference type="EMBL" id="TNN67116.1"/>
    </source>
</evidence>
<dbReference type="AlphaFoldDB" id="A0A4Z2HMP0"/>
<dbReference type="Proteomes" id="UP000314294">
    <property type="component" value="Unassembled WGS sequence"/>
</dbReference>